<dbReference type="InterPro" id="IPR000286">
    <property type="entry name" value="HDACs"/>
</dbReference>
<dbReference type="AlphaFoldDB" id="A0AAV5DL81"/>
<accession>A0AAV5DL81</accession>
<dbReference type="GO" id="GO:0005737">
    <property type="term" value="C:cytoplasm"/>
    <property type="evidence" value="ECO:0007669"/>
    <property type="project" value="TreeGrafter"/>
</dbReference>
<feature type="region of interest" description="Disordered" evidence="2">
    <location>
        <begin position="51"/>
        <end position="76"/>
    </location>
</feature>
<dbReference type="InterPro" id="IPR023801">
    <property type="entry name" value="His_deacetylse_dom"/>
</dbReference>
<dbReference type="Proteomes" id="UP001054889">
    <property type="component" value="Unassembled WGS sequence"/>
</dbReference>
<dbReference type="PANTHER" id="PTHR10625:SF25">
    <property type="entry name" value="HISTONE DEACETYLASE 18-RELATED"/>
    <property type="match status" value="1"/>
</dbReference>
<gene>
    <name evidence="4" type="primary">ga29274</name>
    <name evidence="4" type="ORF">PR202_ga29274</name>
</gene>
<dbReference type="EMBL" id="BQKI01000018">
    <property type="protein sequence ID" value="GJN11107.1"/>
    <property type="molecule type" value="Genomic_DNA"/>
</dbReference>
<sequence length="233" mass="24993">MATADSSPVRIHLRLAPFRSPPSAALGDLRRRAMVAAAAAARVGLLYDERSARTPRRTGRTTGRNPSGCGPSGASSTPTAQAQRFFCFFISFVIYLFVAEKVASGELNSAIALVRPPGHHAEHGEAMGFCLFNNVAVAASYLLNERPDFGIKKGIDYRMGCSPWTWHTESSQHGKCGNADYIFAWDRVLLPVAEAFDPDIILVSAGFDAALGDPLGGCCITPNGYALVLTKMK</sequence>
<keyword evidence="5" id="KW-1185">Reference proteome</keyword>
<dbReference type="GO" id="GO:0000118">
    <property type="term" value="C:histone deacetylase complex"/>
    <property type="evidence" value="ECO:0007669"/>
    <property type="project" value="TreeGrafter"/>
</dbReference>
<name>A0AAV5DL81_ELECO</name>
<dbReference type="PRINTS" id="PR01270">
    <property type="entry name" value="HDASUPER"/>
</dbReference>
<dbReference type="InterPro" id="IPR037138">
    <property type="entry name" value="His_deacetylse_dom_sf"/>
</dbReference>
<evidence type="ECO:0000313" key="5">
    <source>
        <dbReference type="Proteomes" id="UP001054889"/>
    </source>
</evidence>
<protein>
    <recommendedName>
        <fullName evidence="3">Histone deacetylase domain-containing protein</fullName>
    </recommendedName>
</protein>
<organism evidence="4 5">
    <name type="scientific">Eleusine coracana subsp. coracana</name>
    <dbReference type="NCBI Taxonomy" id="191504"/>
    <lineage>
        <taxon>Eukaryota</taxon>
        <taxon>Viridiplantae</taxon>
        <taxon>Streptophyta</taxon>
        <taxon>Embryophyta</taxon>
        <taxon>Tracheophyta</taxon>
        <taxon>Spermatophyta</taxon>
        <taxon>Magnoliopsida</taxon>
        <taxon>Liliopsida</taxon>
        <taxon>Poales</taxon>
        <taxon>Poaceae</taxon>
        <taxon>PACMAD clade</taxon>
        <taxon>Chloridoideae</taxon>
        <taxon>Cynodonteae</taxon>
        <taxon>Eleusininae</taxon>
        <taxon>Eleusine</taxon>
    </lineage>
</organism>
<dbReference type="GO" id="GO:0040029">
    <property type="term" value="P:epigenetic regulation of gene expression"/>
    <property type="evidence" value="ECO:0007669"/>
    <property type="project" value="TreeGrafter"/>
</dbReference>
<dbReference type="Gene3D" id="3.40.800.20">
    <property type="entry name" value="Histone deacetylase domain"/>
    <property type="match status" value="2"/>
</dbReference>
<dbReference type="InterPro" id="IPR023696">
    <property type="entry name" value="Ureohydrolase_dom_sf"/>
</dbReference>
<evidence type="ECO:0000259" key="3">
    <source>
        <dbReference type="Pfam" id="PF00850"/>
    </source>
</evidence>
<proteinExistence type="predicted"/>
<dbReference type="PANTHER" id="PTHR10625">
    <property type="entry name" value="HISTONE DEACETYLASE HDAC1-RELATED"/>
    <property type="match status" value="1"/>
</dbReference>
<dbReference type="GO" id="GO:0004407">
    <property type="term" value="F:histone deacetylase activity"/>
    <property type="evidence" value="ECO:0007669"/>
    <property type="project" value="TreeGrafter"/>
</dbReference>
<comment type="caution">
    <text evidence="4">The sequence shown here is derived from an EMBL/GenBank/DDBJ whole genome shotgun (WGS) entry which is preliminary data.</text>
</comment>
<dbReference type="Pfam" id="PF00850">
    <property type="entry name" value="Hist_deacetyl"/>
    <property type="match status" value="2"/>
</dbReference>
<feature type="domain" description="Histone deacetylase" evidence="3">
    <location>
        <begin position="98"/>
        <end position="144"/>
    </location>
</feature>
<reference evidence="4" key="2">
    <citation type="submission" date="2021-12" db="EMBL/GenBank/DDBJ databases">
        <title>Resequencing data analysis of finger millet.</title>
        <authorList>
            <person name="Hatakeyama M."/>
            <person name="Aluri S."/>
            <person name="Balachadran M.T."/>
            <person name="Sivarajan S.R."/>
            <person name="Poveda L."/>
            <person name="Shimizu-Inatsugi R."/>
            <person name="Schlapbach R."/>
            <person name="Sreeman S.M."/>
            <person name="Shimizu K.K."/>
        </authorList>
    </citation>
    <scope>NUCLEOTIDE SEQUENCE</scope>
</reference>
<evidence type="ECO:0000313" key="4">
    <source>
        <dbReference type="EMBL" id="GJN11107.1"/>
    </source>
</evidence>
<comment type="cofactor">
    <cofactor evidence="1">
        <name>Zn(2+)</name>
        <dbReference type="ChEBI" id="CHEBI:29105"/>
    </cofactor>
</comment>
<feature type="domain" description="Histone deacetylase" evidence="3">
    <location>
        <begin position="174"/>
        <end position="231"/>
    </location>
</feature>
<evidence type="ECO:0000256" key="2">
    <source>
        <dbReference type="SAM" id="MobiDB-lite"/>
    </source>
</evidence>
<dbReference type="SUPFAM" id="SSF52768">
    <property type="entry name" value="Arginase/deacetylase"/>
    <property type="match status" value="1"/>
</dbReference>
<evidence type="ECO:0000256" key="1">
    <source>
        <dbReference type="ARBA" id="ARBA00001947"/>
    </source>
</evidence>
<reference evidence="4" key="1">
    <citation type="journal article" date="2018" name="DNA Res.">
        <title>Multiple hybrid de novo genome assembly of finger millet, an orphan allotetraploid crop.</title>
        <authorList>
            <person name="Hatakeyama M."/>
            <person name="Aluri S."/>
            <person name="Balachadran M.T."/>
            <person name="Sivarajan S.R."/>
            <person name="Patrignani A."/>
            <person name="Gruter S."/>
            <person name="Poveda L."/>
            <person name="Shimizu-Inatsugi R."/>
            <person name="Baeten J."/>
            <person name="Francoijs K.J."/>
            <person name="Nataraja K.N."/>
            <person name="Reddy Y.A.N."/>
            <person name="Phadnis S."/>
            <person name="Ravikumar R.L."/>
            <person name="Schlapbach R."/>
            <person name="Sreeman S.M."/>
            <person name="Shimizu K.K."/>
        </authorList>
    </citation>
    <scope>NUCLEOTIDE SEQUENCE</scope>
</reference>